<gene>
    <name evidence="3" type="primary">rpl34</name>
</gene>
<dbReference type="AlphaFoldDB" id="A0A5P9RUB0"/>
<dbReference type="EMBL" id="MK231134">
    <property type="protein sequence ID" value="QFV16959.1"/>
    <property type="molecule type" value="Genomic_DNA"/>
</dbReference>
<keyword evidence="3" id="KW-0934">Plastid</keyword>
<organism evidence="3">
    <name type="scientific">Cyanidioschyzon merolae</name>
    <name type="common">Red alga</name>
    <dbReference type="NCBI Taxonomy" id="45157"/>
    <lineage>
        <taxon>Eukaryota</taxon>
        <taxon>Rhodophyta</taxon>
        <taxon>Bangiophyceae</taxon>
        <taxon>Cyanidiales</taxon>
        <taxon>Cyanidiaceae</taxon>
        <taxon>Cyanidioschyzon</taxon>
    </lineage>
</organism>
<reference evidence="3" key="2">
    <citation type="submission" date="2018-11" db="EMBL/GenBank/DDBJ databases">
        <title>Complete Plastid Genome of Cyanidioschyzon merolae Isolate 5578.</title>
        <authorList>
            <person name="Bi G."/>
        </authorList>
    </citation>
    <scope>NUCLEOTIDE SEQUENCE</scope>
</reference>
<dbReference type="EMBL" id="MK231135">
    <property type="protein sequence ID" value="QFV17137.1"/>
    <property type="molecule type" value="Genomic_DNA"/>
</dbReference>
<feature type="region of interest" description="Disordered" evidence="1">
    <location>
        <begin position="1"/>
        <end position="27"/>
    </location>
</feature>
<evidence type="ECO:0000256" key="1">
    <source>
        <dbReference type="SAM" id="MobiDB-lite"/>
    </source>
</evidence>
<name>A0A5P9RUB0_CYAME</name>
<keyword evidence="3" id="KW-0689">Ribosomal protein</keyword>
<keyword evidence="3" id="KW-0150">Chloroplast</keyword>
<protein>
    <submittedName>
        <fullName evidence="3">50S ribosomal protein L34</fullName>
    </submittedName>
</protein>
<accession>A0A5P9RUB0</accession>
<reference evidence="2" key="1">
    <citation type="submission" date="2018-11" db="EMBL/GenBank/DDBJ databases">
        <title>Complete Plastid Genome of Cyanidioschyzon merolae Isolate 5508.</title>
        <authorList>
            <person name="Bi G."/>
        </authorList>
    </citation>
    <scope>NUCLEOTIDE SEQUENCE</scope>
    <source>
        <strain evidence="2">5508</strain>
    </source>
</reference>
<evidence type="ECO:0000313" key="3">
    <source>
        <dbReference type="EMBL" id="QFV17137.1"/>
    </source>
</evidence>
<dbReference type="GO" id="GO:0005840">
    <property type="term" value="C:ribosome"/>
    <property type="evidence" value="ECO:0007669"/>
    <property type="project" value="UniProtKB-KW"/>
</dbReference>
<evidence type="ECO:0000313" key="2">
    <source>
        <dbReference type="EMBL" id="QFV16959.1"/>
    </source>
</evidence>
<sequence>MKRRKSGFRWKSKKVINRRRRKGRSRL</sequence>
<proteinExistence type="predicted"/>
<keyword evidence="3" id="KW-0687">Ribonucleoprotein</keyword>
<geneLocation type="chloroplast" evidence="3"/>